<dbReference type="PANTHER" id="PTHR12373">
    <property type="entry name" value="ENHANCER OF RUDIMENTARY ERH"/>
    <property type="match status" value="1"/>
</dbReference>
<dbReference type="InterPro" id="IPR035912">
    <property type="entry name" value="EHR_sf"/>
</dbReference>
<protein>
    <recommendedName>
        <fullName evidence="2">Enhancer of rudimentary homolog</fullName>
    </recommendedName>
</protein>
<accession>A0A915CM86</accession>
<reference evidence="4" key="1">
    <citation type="submission" date="2022-11" db="UniProtKB">
        <authorList>
            <consortium name="WormBaseParasite"/>
        </authorList>
    </citation>
    <scope>IDENTIFICATION</scope>
</reference>
<organism evidence="3 4">
    <name type="scientific">Ditylenchus dipsaci</name>
    <dbReference type="NCBI Taxonomy" id="166011"/>
    <lineage>
        <taxon>Eukaryota</taxon>
        <taxon>Metazoa</taxon>
        <taxon>Ecdysozoa</taxon>
        <taxon>Nematoda</taxon>
        <taxon>Chromadorea</taxon>
        <taxon>Rhabditida</taxon>
        <taxon>Tylenchina</taxon>
        <taxon>Tylenchomorpha</taxon>
        <taxon>Sphaerularioidea</taxon>
        <taxon>Anguinidae</taxon>
        <taxon>Anguininae</taxon>
        <taxon>Ditylenchus</taxon>
    </lineage>
</organism>
<dbReference type="PANTHER" id="PTHR12373:SF0">
    <property type="entry name" value="ENHANCER OF RUDIMENTARY HOMOLOG"/>
    <property type="match status" value="1"/>
</dbReference>
<dbReference type="PIRSF" id="PIRSF016393">
    <property type="entry name" value="Enh_rudimentary"/>
    <property type="match status" value="1"/>
</dbReference>
<dbReference type="AlphaFoldDB" id="A0A915CM86"/>
<evidence type="ECO:0000313" key="3">
    <source>
        <dbReference type="Proteomes" id="UP000887574"/>
    </source>
</evidence>
<evidence type="ECO:0000313" key="4">
    <source>
        <dbReference type="WBParaSite" id="jg10599"/>
    </source>
</evidence>
<dbReference type="InterPro" id="IPR000781">
    <property type="entry name" value="ERH"/>
</dbReference>
<comment type="function">
    <text evidence="2">May have a role in the cell cycle.</text>
</comment>
<dbReference type="Gene3D" id="3.30.2260.10">
    <property type="entry name" value="Enhancer of rudimentary"/>
    <property type="match status" value="1"/>
</dbReference>
<evidence type="ECO:0000256" key="2">
    <source>
        <dbReference type="PIRNR" id="PIRNR016393"/>
    </source>
</evidence>
<keyword evidence="2" id="KW-0131">Cell cycle</keyword>
<dbReference type="SUPFAM" id="SSF143875">
    <property type="entry name" value="ERH-like"/>
    <property type="match status" value="1"/>
</dbReference>
<sequence length="105" mass="12198">MSHTILLIQSSSKVESRTWSDYESQLDCMEAICKIFEEHLKKLNPDVRCIQYDVSDLFKFIDRLTDLSCLILENGGHVYVPKGKDYIKEQIFILLRGQAGDSNRR</sequence>
<comment type="similarity">
    <text evidence="1 2">Belongs to the E(R) family.</text>
</comment>
<name>A0A915CM86_9BILA</name>
<keyword evidence="3" id="KW-1185">Reference proteome</keyword>
<dbReference type="Proteomes" id="UP000887574">
    <property type="component" value="Unplaced"/>
</dbReference>
<dbReference type="WBParaSite" id="jg10599">
    <property type="protein sequence ID" value="jg10599"/>
    <property type="gene ID" value="jg10599"/>
</dbReference>
<proteinExistence type="inferred from homology"/>
<dbReference type="Pfam" id="PF01133">
    <property type="entry name" value="ER"/>
    <property type="match status" value="1"/>
</dbReference>
<evidence type="ECO:0000256" key="1">
    <source>
        <dbReference type="ARBA" id="ARBA00007491"/>
    </source>
</evidence>